<dbReference type="GO" id="GO:0043709">
    <property type="term" value="P:cell adhesion involved in single-species biofilm formation"/>
    <property type="evidence" value="ECO:0007669"/>
    <property type="project" value="TreeGrafter"/>
</dbReference>
<dbReference type="AlphaFoldDB" id="A0AA96FCD5"/>
<dbReference type="GO" id="GO:0005886">
    <property type="term" value="C:plasma membrane"/>
    <property type="evidence" value="ECO:0007669"/>
    <property type="project" value="TreeGrafter"/>
</dbReference>
<dbReference type="Pfam" id="PF00990">
    <property type="entry name" value="GGDEF"/>
    <property type="match status" value="1"/>
</dbReference>
<keyword evidence="3" id="KW-0808">Transferase</keyword>
<feature type="transmembrane region" description="Helical" evidence="1">
    <location>
        <begin position="99"/>
        <end position="119"/>
    </location>
</feature>
<dbReference type="NCBIfam" id="TIGR00254">
    <property type="entry name" value="GGDEF"/>
    <property type="match status" value="1"/>
</dbReference>
<dbReference type="Proteomes" id="UP001303408">
    <property type="component" value="Chromosome"/>
</dbReference>
<dbReference type="RefSeq" id="WP_313542714.1">
    <property type="nucleotide sequence ID" value="NZ_CP134880.1"/>
</dbReference>
<gene>
    <name evidence="3" type="ORF">RN607_11420</name>
</gene>
<dbReference type="EMBL" id="CP134880">
    <property type="protein sequence ID" value="WNM26800.1"/>
    <property type="molecule type" value="Genomic_DNA"/>
</dbReference>
<sequence length="398" mass="43380">MDSRSIPELRAWGALNRRREPDSHPVALSPAQARSLERLDRTRTLDFARGYILYSVLTAIGAFVLSVRNGAPALAILCAIGVGLLVTALGLTFRLPVTVSGVVVILSNLALVVALDVGFSGDASFDLQLFGLGLAVFVLLFEAPRLVRAVLTLVIAGMFVALQFLTSDALVTPGLSDARMHTVSLWNNLLTVSAVLVAVLMLQMRFNAARRILEGTARYGELQASTDPLTGLVNRRPVVERLTELERESRFDYAIAVLDLDNFKDVNDAFGHDCGDAAIASVAEVLADSFRDMDVVSRWGGDEFVVVISRILPSELEALLERVRRRIENTWFGCEGRDSSVTVSIGAARARPARTPHDCLTAADEALYQAKEAGRNRVVVLHQYDRSVDGRTPQDPLI</sequence>
<accession>A0AA96FCD5</accession>
<keyword evidence="1" id="KW-0472">Membrane</keyword>
<keyword evidence="3" id="KW-0548">Nucleotidyltransferase</keyword>
<dbReference type="CDD" id="cd01949">
    <property type="entry name" value="GGDEF"/>
    <property type="match status" value="1"/>
</dbReference>
<evidence type="ECO:0000259" key="2">
    <source>
        <dbReference type="PROSITE" id="PS50887"/>
    </source>
</evidence>
<reference evidence="3" key="1">
    <citation type="submission" date="2023-09" db="EMBL/GenBank/DDBJ databases">
        <title>Demequina sp. a novel bacteria isolated from Capsicum annuum.</title>
        <authorList>
            <person name="Humaira Z."/>
            <person name="Lee J."/>
            <person name="Cho D."/>
        </authorList>
    </citation>
    <scope>NUCLEOTIDE SEQUENCE</scope>
    <source>
        <strain evidence="3">PMTSA13</strain>
    </source>
</reference>
<organism evidence="3">
    <name type="scientific">Demequina capsici</name>
    <dbReference type="NCBI Taxonomy" id="3075620"/>
    <lineage>
        <taxon>Bacteria</taxon>
        <taxon>Bacillati</taxon>
        <taxon>Actinomycetota</taxon>
        <taxon>Actinomycetes</taxon>
        <taxon>Micrococcales</taxon>
        <taxon>Demequinaceae</taxon>
        <taxon>Demequina</taxon>
    </lineage>
</organism>
<feature type="transmembrane region" description="Helical" evidence="1">
    <location>
        <begin position="73"/>
        <end position="92"/>
    </location>
</feature>
<dbReference type="PANTHER" id="PTHR45138">
    <property type="entry name" value="REGULATORY COMPONENTS OF SENSORY TRANSDUCTION SYSTEM"/>
    <property type="match status" value="1"/>
</dbReference>
<dbReference type="SUPFAM" id="SSF55073">
    <property type="entry name" value="Nucleotide cyclase"/>
    <property type="match status" value="1"/>
</dbReference>
<dbReference type="SMART" id="SM00267">
    <property type="entry name" value="GGDEF"/>
    <property type="match status" value="1"/>
</dbReference>
<dbReference type="InterPro" id="IPR050469">
    <property type="entry name" value="Diguanylate_Cyclase"/>
</dbReference>
<evidence type="ECO:0000313" key="3">
    <source>
        <dbReference type="EMBL" id="WNM26800.1"/>
    </source>
</evidence>
<evidence type="ECO:0000256" key="1">
    <source>
        <dbReference type="SAM" id="Phobius"/>
    </source>
</evidence>
<protein>
    <submittedName>
        <fullName evidence="3">GGDEF domain-containing protein</fullName>
        <ecNumber evidence="3">2.7.7.65</ecNumber>
    </submittedName>
</protein>
<feature type="transmembrane region" description="Helical" evidence="1">
    <location>
        <begin position="185"/>
        <end position="202"/>
    </location>
</feature>
<name>A0AA96FCD5_9MICO</name>
<dbReference type="GO" id="GO:1902201">
    <property type="term" value="P:negative regulation of bacterial-type flagellum-dependent cell motility"/>
    <property type="evidence" value="ECO:0007669"/>
    <property type="project" value="TreeGrafter"/>
</dbReference>
<dbReference type="KEGG" id="dcp:RN607_11420"/>
<feature type="domain" description="GGDEF" evidence="2">
    <location>
        <begin position="251"/>
        <end position="383"/>
    </location>
</feature>
<dbReference type="InterPro" id="IPR000160">
    <property type="entry name" value="GGDEF_dom"/>
</dbReference>
<feature type="transmembrane region" description="Helical" evidence="1">
    <location>
        <begin position="51"/>
        <end position="67"/>
    </location>
</feature>
<dbReference type="InterPro" id="IPR043128">
    <property type="entry name" value="Rev_trsase/Diguanyl_cyclase"/>
</dbReference>
<dbReference type="InterPro" id="IPR029787">
    <property type="entry name" value="Nucleotide_cyclase"/>
</dbReference>
<feature type="transmembrane region" description="Helical" evidence="1">
    <location>
        <begin position="146"/>
        <end position="165"/>
    </location>
</feature>
<feature type="transmembrane region" description="Helical" evidence="1">
    <location>
        <begin position="125"/>
        <end position="141"/>
    </location>
</feature>
<dbReference type="EC" id="2.7.7.65" evidence="3"/>
<dbReference type="PROSITE" id="PS50887">
    <property type="entry name" value="GGDEF"/>
    <property type="match status" value="1"/>
</dbReference>
<dbReference type="PANTHER" id="PTHR45138:SF9">
    <property type="entry name" value="DIGUANYLATE CYCLASE DGCM-RELATED"/>
    <property type="match status" value="1"/>
</dbReference>
<keyword evidence="1" id="KW-0812">Transmembrane</keyword>
<keyword evidence="1" id="KW-1133">Transmembrane helix</keyword>
<proteinExistence type="predicted"/>
<dbReference type="FunFam" id="3.30.70.270:FF:000001">
    <property type="entry name" value="Diguanylate cyclase domain protein"/>
    <property type="match status" value="1"/>
</dbReference>
<dbReference type="GO" id="GO:0052621">
    <property type="term" value="F:diguanylate cyclase activity"/>
    <property type="evidence" value="ECO:0007669"/>
    <property type="project" value="UniProtKB-EC"/>
</dbReference>
<dbReference type="Gene3D" id="3.30.70.270">
    <property type="match status" value="1"/>
</dbReference>